<comment type="caution">
    <text evidence="14">The sequence shown here is derived from an EMBL/GenBank/DDBJ whole genome shotgun (WGS) entry which is preliminary data.</text>
</comment>
<comment type="subcellular location">
    <subcellularLocation>
        <location evidence="1 12">Cell membrane</location>
        <topology evidence="1 12">Multi-pass membrane protein</topology>
    </subcellularLocation>
</comment>
<keyword evidence="7 12" id="KW-1133">Transmembrane helix</keyword>
<proteinExistence type="inferred from homology"/>
<dbReference type="PANTHER" id="PTHR12428:SF65">
    <property type="entry name" value="CYTOCHROME C OXIDASE ASSEMBLY PROTEIN COX18, MITOCHONDRIAL"/>
    <property type="match status" value="1"/>
</dbReference>
<organism evidence="14 15">
    <name type="scientific">Ectobacillus ponti</name>
    <dbReference type="NCBI Taxonomy" id="2961894"/>
    <lineage>
        <taxon>Bacteria</taxon>
        <taxon>Bacillati</taxon>
        <taxon>Bacillota</taxon>
        <taxon>Bacilli</taxon>
        <taxon>Bacillales</taxon>
        <taxon>Bacillaceae</taxon>
        <taxon>Ectobacillus</taxon>
    </lineage>
</organism>
<keyword evidence="6 12" id="KW-0653">Protein transport</keyword>
<dbReference type="GO" id="GO:0015031">
    <property type="term" value="P:protein transport"/>
    <property type="evidence" value="ECO:0007669"/>
    <property type="project" value="UniProtKB-KW"/>
</dbReference>
<dbReference type="AlphaFoldDB" id="A0AA41X9M7"/>
<feature type="transmembrane region" description="Helical" evidence="12">
    <location>
        <begin position="128"/>
        <end position="149"/>
    </location>
</feature>
<dbReference type="GO" id="GO:0005886">
    <property type="term" value="C:plasma membrane"/>
    <property type="evidence" value="ECO:0007669"/>
    <property type="project" value="UniProtKB-SubCell"/>
</dbReference>
<sequence length="261" mass="29162">MNQKQFSLAGLGLGLLLLAGCSSQGAITPQSSGLWNHYFVYPISYVITEISSWCGDNYGIGIIVMTLLIRLVLAPLAVYLNDNSVKMRELQPQLKKLREQYGANDREAQQKMTQEMTRLYRENGVHPMMGCLPAVIQMFILMALYNAIVRTKVIAAHSFLWFSLGQVDPLHVLPVLAALATFLQYAAISKASHTGDNPAMQQQMKVMKYVMPVFIFFTAFHLAAAIGLYWVVGNTWMALQALYMERRRQRLAAAAVAAPEI</sequence>
<evidence type="ECO:0000256" key="7">
    <source>
        <dbReference type="ARBA" id="ARBA00022989"/>
    </source>
</evidence>
<evidence type="ECO:0000259" key="13">
    <source>
        <dbReference type="Pfam" id="PF02096"/>
    </source>
</evidence>
<evidence type="ECO:0000256" key="9">
    <source>
        <dbReference type="ARBA" id="ARBA00023139"/>
    </source>
</evidence>
<dbReference type="Proteomes" id="UP001156102">
    <property type="component" value="Unassembled WGS sequence"/>
</dbReference>
<accession>A0AA41X9M7</accession>
<evidence type="ECO:0000313" key="15">
    <source>
        <dbReference type="Proteomes" id="UP001156102"/>
    </source>
</evidence>
<dbReference type="GO" id="GO:0032977">
    <property type="term" value="F:membrane insertase activity"/>
    <property type="evidence" value="ECO:0007669"/>
    <property type="project" value="InterPro"/>
</dbReference>
<evidence type="ECO:0000256" key="12">
    <source>
        <dbReference type="HAMAP-Rule" id="MF_01811"/>
    </source>
</evidence>
<evidence type="ECO:0000256" key="8">
    <source>
        <dbReference type="ARBA" id="ARBA00023136"/>
    </source>
</evidence>
<evidence type="ECO:0000256" key="10">
    <source>
        <dbReference type="ARBA" id="ARBA00023186"/>
    </source>
</evidence>
<dbReference type="GO" id="GO:0051205">
    <property type="term" value="P:protein insertion into membrane"/>
    <property type="evidence" value="ECO:0007669"/>
    <property type="project" value="TreeGrafter"/>
</dbReference>
<feature type="domain" description="Membrane insertase YidC/Oxa/ALB C-terminal" evidence="13">
    <location>
        <begin position="58"/>
        <end position="245"/>
    </location>
</feature>
<evidence type="ECO:0000256" key="3">
    <source>
        <dbReference type="ARBA" id="ARBA00022475"/>
    </source>
</evidence>
<keyword evidence="15" id="KW-1185">Reference proteome</keyword>
<dbReference type="PROSITE" id="PS51257">
    <property type="entry name" value="PROKAR_LIPOPROTEIN"/>
    <property type="match status" value="1"/>
</dbReference>
<feature type="transmembrane region" description="Helical" evidence="12">
    <location>
        <begin position="169"/>
        <end position="188"/>
    </location>
</feature>
<dbReference type="CDD" id="cd20070">
    <property type="entry name" value="5TM_YidC_Alb3"/>
    <property type="match status" value="1"/>
</dbReference>
<dbReference type="PANTHER" id="PTHR12428">
    <property type="entry name" value="OXA1"/>
    <property type="match status" value="1"/>
</dbReference>
<keyword evidence="10 12" id="KW-0143">Chaperone</keyword>
<evidence type="ECO:0000256" key="2">
    <source>
        <dbReference type="ARBA" id="ARBA00022448"/>
    </source>
</evidence>
<dbReference type="Pfam" id="PF02096">
    <property type="entry name" value="60KD_IMP"/>
    <property type="match status" value="1"/>
</dbReference>
<evidence type="ECO:0000256" key="4">
    <source>
        <dbReference type="ARBA" id="ARBA00022692"/>
    </source>
</evidence>
<dbReference type="RefSeq" id="WP_254759154.1">
    <property type="nucleotide sequence ID" value="NZ_JANCLT010000005.1"/>
</dbReference>
<keyword evidence="2 12" id="KW-0813">Transport</keyword>
<dbReference type="InterPro" id="IPR023060">
    <property type="entry name" value="YidC/YidC1/YidC2_Firmicutes"/>
</dbReference>
<keyword evidence="5 12" id="KW-0732">Signal</keyword>
<keyword evidence="4 12" id="KW-0812">Transmembrane</keyword>
<dbReference type="HAMAP" id="MF_01811">
    <property type="entry name" value="YidC_type2"/>
    <property type="match status" value="1"/>
</dbReference>
<dbReference type="EMBL" id="JANCLT010000005">
    <property type="protein sequence ID" value="MCP8969244.1"/>
    <property type="molecule type" value="Genomic_DNA"/>
</dbReference>
<evidence type="ECO:0000256" key="11">
    <source>
        <dbReference type="ARBA" id="ARBA00023288"/>
    </source>
</evidence>
<comment type="similarity">
    <text evidence="12">Belongs to the OXA1/ALB3/YidC family. Type 2 subfamily.</text>
</comment>
<evidence type="ECO:0000256" key="6">
    <source>
        <dbReference type="ARBA" id="ARBA00022927"/>
    </source>
</evidence>
<dbReference type="PRINTS" id="PR00701">
    <property type="entry name" value="60KDINNERMP"/>
</dbReference>
<evidence type="ECO:0000256" key="5">
    <source>
        <dbReference type="ARBA" id="ARBA00022729"/>
    </source>
</evidence>
<dbReference type="InterPro" id="IPR028055">
    <property type="entry name" value="YidC/Oxa/ALB_C"/>
</dbReference>
<dbReference type="InterPro" id="IPR001708">
    <property type="entry name" value="YidC/ALB3/OXA1/COX18"/>
</dbReference>
<keyword evidence="8 12" id="KW-0472">Membrane</keyword>
<dbReference type="InterPro" id="IPR047196">
    <property type="entry name" value="YidC_ALB_C"/>
</dbReference>
<evidence type="ECO:0000313" key="14">
    <source>
        <dbReference type="EMBL" id="MCP8969244.1"/>
    </source>
</evidence>
<reference evidence="14" key="1">
    <citation type="submission" date="2022-07" db="EMBL/GenBank/DDBJ databases">
        <authorList>
            <person name="Li W.-J."/>
            <person name="Deng Q.-Q."/>
        </authorList>
    </citation>
    <scope>NUCLEOTIDE SEQUENCE</scope>
    <source>
        <strain evidence="14">SYSU M60031</strain>
    </source>
</reference>
<keyword evidence="11 12" id="KW-0449">Lipoprotein</keyword>
<dbReference type="NCBIfam" id="TIGR03592">
    <property type="entry name" value="yidC_oxa1_cterm"/>
    <property type="match status" value="1"/>
</dbReference>
<gene>
    <name evidence="12 14" type="primary">yidC</name>
    <name evidence="14" type="ORF">NK662_11910</name>
</gene>
<keyword evidence="3 12" id="KW-1003">Cell membrane</keyword>
<name>A0AA41X9M7_9BACI</name>
<feature type="transmembrane region" description="Helical" evidence="12">
    <location>
        <begin position="58"/>
        <end position="80"/>
    </location>
</feature>
<feature type="transmembrane region" description="Helical" evidence="12">
    <location>
        <begin position="209"/>
        <end position="232"/>
    </location>
</feature>
<comment type="function">
    <text evidence="12">Required for the insertion and/or proper folding and/or complex formation of integral membrane proteins into the membrane. Involved in integration of membrane proteins that insert both dependently and independently of the Sec translocase complex, as well as at least some lipoproteins.</text>
</comment>
<protein>
    <recommendedName>
        <fullName evidence="12">Membrane protein insertase YidC</fullName>
    </recommendedName>
    <alternativeName>
        <fullName evidence="12">Foldase YidC</fullName>
    </alternativeName>
    <alternativeName>
        <fullName evidence="12">Membrane integrase YidC</fullName>
    </alternativeName>
    <alternativeName>
        <fullName evidence="12">Membrane protein YidC</fullName>
    </alternativeName>
</protein>
<evidence type="ECO:0000256" key="1">
    <source>
        <dbReference type="ARBA" id="ARBA00004651"/>
    </source>
</evidence>
<keyword evidence="9" id="KW-0564">Palmitate</keyword>